<dbReference type="Pfam" id="PF01614">
    <property type="entry name" value="IclR_C"/>
    <property type="match status" value="1"/>
</dbReference>
<evidence type="ECO:0000256" key="1">
    <source>
        <dbReference type="ARBA" id="ARBA00023015"/>
    </source>
</evidence>
<protein>
    <submittedName>
        <fullName evidence="6">IclR family transcriptional regulator</fullName>
    </submittedName>
</protein>
<dbReference type="InterPro" id="IPR014757">
    <property type="entry name" value="Tscrpt_reg_IclR_C"/>
</dbReference>
<comment type="caution">
    <text evidence="6">The sequence shown here is derived from an EMBL/GenBank/DDBJ whole genome shotgun (WGS) entry which is preliminary data.</text>
</comment>
<dbReference type="Proteomes" id="UP000580517">
    <property type="component" value="Unassembled WGS sequence"/>
</dbReference>
<dbReference type="InterPro" id="IPR029016">
    <property type="entry name" value="GAF-like_dom_sf"/>
</dbReference>
<dbReference type="InterPro" id="IPR036388">
    <property type="entry name" value="WH-like_DNA-bd_sf"/>
</dbReference>
<evidence type="ECO:0000259" key="5">
    <source>
        <dbReference type="PROSITE" id="PS51078"/>
    </source>
</evidence>
<reference evidence="6 7" key="1">
    <citation type="submission" date="2020-07" db="EMBL/GenBank/DDBJ databases">
        <title>Taxonomic revisions and descriptions of new bacterial species based on genomic comparisons in the high-G+C-content subgroup of the family Alcaligenaceae.</title>
        <authorList>
            <person name="Szabo A."/>
            <person name="Felfoldi T."/>
        </authorList>
    </citation>
    <scope>NUCLEOTIDE SEQUENCE [LARGE SCALE GENOMIC DNA]</scope>
    <source>
        <strain evidence="6 7">DSM 25264</strain>
    </source>
</reference>
<dbReference type="InterPro" id="IPR050707">
    <property type="entry name" value="HTH_MetabolicPath_Reg"/>
</dbReference>
<feature type="domain" description="HTH iclR-type" evidence="4">
    <location>
        <begin position="25"/>
        <end position="87"/>
    </location>
</feature>
<keyword evidence="3" id="KW-0804">Transcription</keyword>
<keyword evidence="1" id="KW-0805">Transcription regulation</keyword>
<dbReference type="SUPFAM" id="SSF55781">
    <property type="entry name" value="GAF domain-like"/>
    <property type="match status" value="1"/>
</dbReference>
<dbReference type="GO" id="GO:0045892">
    <property type="term" value="P:negative regulation of DNA-templated transcription"/>
    <property type="evidence" value="ECO:0007669"/>
    <property type="project" value="TreeGrafter"/>
</dbReference>
<dbReference type="PANTHER" id="PTHR30136:SF33">
    <property type="entry name" value="TRANSCRIPTIONAL REGULATORY PROTEIN"/>
    <property type="match status" value="1"/>
</dbReference>
<evidence type="ECO:0000259" key="4">
    <source>
        <dbReference type="PROSITE" id="PS51077"/>
    </source>
</evidence>
<proteinExistence type="predicted"/>
<keyword evidence="7" id="KW-1185">Reference proteome</keyword>
<organism evidence="6 7">
    <name type="scientific">Allopusillimonas soli</name>
    <dbReference type="NCBI Taxonomy" id="659016"/>
    <lineage>
        <taxon>Bacteria</taxon>
        <taxon>Pseudomonadati</taxon>
        <taxon>Pseudomonadota</taxon>
        <taxon>Betaproteobacteria</taxon>
        <taxon>Burkholderiales</taxon>
        <taxon>Alcaligenaceae</taxon>
        <taxon>Allopusillimonas</taxon>
    </lineage>
</organism>
<dbReference type="GO" id="GO:0003700">
    <property type="term" value="F:DNA-binding transcription factor activity"/>
    <property type="evidence" value="ECO:0007669"/>
    <property type="project" value="TreeGrafter"/>
</dbReference>
<accession>A0A853F8J3</accession>
<dbReference type="Gene3D" id="3.30.450.40">
    <property type="match status" value="1"/>
</dbReference>
<dbReference type="EMBL" id="JACCEW010000001">
    <property type="protein sequence ID" value="NYT35892.1"/>
    <property type="molecule type" value="Genomic_DNA"/>
</dbReference>
<evidence type="ECO:0000256" key="2">
    <source>
        <dbReference type="ARBA" id="ARBA00023125"/>
    </source>
</evidence>
<gene>
    <name evidence="6" type="ORF">H0A68_03335</name>
</gene>
<dbReference type="InterPro" id="IPR036390">
    <property type="entry name" value="WH_DNA-bd_sf"/>
</dbReference>
<evidence type="ECO:0000256" key="3">
    <source>
        <dbReference type="ARBA" id="ARBA00023163"/>
    </source>
</evidence>
<dbReference type="Gene3D" id="1.10.10.10">
    <property type="entry name" value="Winged helix-like DNA-binding domain superfamily/Winged helix DNA-binding domain"/>
    <property type="match status" value="1"/>
</dbReference>
<dbReference type="OrthoDB" id="5401369at2"/>
<dbReference type="Pfam" id="PF09339">
    <property type="entry name" value="HTH_IclR"/>
    <property type="match status" value="1"/>
</dbReference>
<sequence length="273" mass="29744">MKSGNTREKPETLNEAELEAHPQFASTLANGLAILGCFANGSFLLGNKDFAEQLGMTRPTVSRLTFTLMGLGYLRRDAATGKYALGPAVLSLGYPLLSKLMIHQVAGSAMMALASYANGPISVGARDRLQVVYVETVYANHSNETRPGIGSTRPFLRTAMGRALLYGLPQEERKWVMERLQHVYPDEWNTFGNRVQASFSQLDERGFCAVIGDWRTTLAAVAVPMLQPSLGLPLAFNLTVPSYAVDKKKLENDLGPRLADLVHDIGSMLGAAR</sequence>
<name>A0A853F8J3_9BURK</name>
<dbReference type="PROSITE" id="PS51078">
    <property type="entry name" value="ICLR_ED"/>
    <property type="match status" value="1"/>
</dbReference>
<dbReference type="InterPro" id="IPR005471">
    <property type="entry name" value="Tscrpt_reg_IclR_N"/>
</dbReference>
<feature type="domain" description="IclR-ED" evidence="5">
    <location>
        <begin position="88"/>
        <end position="271"/>
    </location>
</feature>
<evidence type="ECO:0000313" key="7">
    <source>
        <dbReference type="Proteomes" id="UP000580517"/>
    </source>
</evidence>
<dbReference type="GO" id="GO:0003677">
    <property type="term" value="F:DNA binding"/>
    <property type="evidence" value="ECO:0007669"/>
    <property type="project" value="UniProtKB-KW"/>
</dbReference>
<dbReference type="SMART" id="SM00346">
    <property type="entry name" value="HTH_ICLR"/>
    <property type="match status" value="1"/>
</dbReference>
<dbReference type="SUPFAM" id="SSF46785">
    <property type="entry name" value="Winged helix' DNA-binding domain"/>
    <property type="match status" value="1"/>
</dbReference>
<dbReference type="PROSITE" id="PS51077">
    <property type="entry name" value="HTH_ICLR"/>
    <property type="match status" value="1"/>
</dbReference>
<dbReference type="AlphaFoldDB" id="A0A853F8J3"/>
<keyword evidence="2" id="KW-0238">DNA-binding</keyword>
<dbReference type="PANTHER" id="PTHR30136">
    <property type="entry name" value="HELIX-TURN-HELIX TRANSCRIPTIONAL REGULATOR, ICLR FAMILY"/>
    <property type="match status" value="1"/>
</dbReference>
<evidence type="ECO:0000313" key="6">
    <source>
        <dbReference type="EMBL" id="NYT35892.1"/>
    </source>
</evidence>